<evidence type="ECO:0000256" key="1">
    <source>
        <dbReference type="SAM" id="MobiDB-lite"/>
    </source>
</evidence>
<dbReference type="AlphaFoldDB" id="A0A0A9FGB8"/>
<reference evidence="2" key="1">
    <citation type="submission" date="2014-09" db="EMBL/GenBank/DDBJ databases">
        <authorList>
            <person name="Magalhaes I.L.F."/>
            <person name="Oliveira U."/>
            <person name="Santos F.R."/>
            <person name="Vidigal T.H.D.A."/>
            <person name="Brescovit A.D."/>
            <person name="Santos A.J."/>
        </authorList>
    </citation>
    <scope>NUCLEOTIDE SEQUENCE</scope>
    <source>
        <tissue evidence="2">Shoot tissue taken approximately 20 cm above the soil surface</tissue>
    </source>
</reference>
<protein>
    <submittedName>
        <fullName evidence="2">Uncharacterized protein</fullName>
    </submittedName>
</protein>
<feature type="region of interest" description="Disordered" evidence="1">
    <location>
        <begin position="73"/>
        <end position="92"/>
    </location>
</feature>
<sequence>MIEQQLGISQIQHALHLGIPTEKNKSSWSSTTHQQKGVSPQSLEIKPGSSLSPVRNFHFFRLLRLNKHCGPLAYHRNSRGRRYSGHPERLHH</sequence>
<proteinExistence type="predicted"/>
<dbReference type="EMBL" id="GBRH01185826">
    <property type="protein sequence ID" value="JAE12070.1"/>
    <property type="molecule type" value="Transcribed_RNA"/>
</dbReference>
<name>A0A0A9FGB8_ARUDO</name>
<feature type="region of interest" description="Disordered" evidence="1">
    <location>
        <begin position="22"/>
        <end position="47"/>
    </location>
</feature>
<reference evidence="2" key="2">
    <citation type="journal article" date="2015" name="Data Brief">
        <title>Shoot transcriptome of the giant reed, Arundo donax.</title>
        <authorList>
            <person name="Barrero R.A."/>
            <person name="Guerrero F.D."/>
            <person name="Moolhuijzen P."/>
            <person name="Goolsby J.A."/>
            <person name="Tidwell J."/>
            <person name="Bellgard S.E."/>
            <person name="Bellgard M.I."/>
        </authorList>
    </citation>
    <scope>NUCLEOTIDE SEQUENCE</scope>
    <source>
        <tissue evidence="2">Shoot tissue taken approximately 20 cm above the soil surface</tissue>
    </source>
</reference>
<feature type="compositionally biased region" description="Polar residues" evidence="1">
    <location>
        <begin position="26"/>
        <end position="42"/>
    </location>
</feature>
<organism evidence="2">
    <name type="scientific">Arundo donax</name>
    <name type="common">Giant reed</name>
    <name type="synonym">Donax arundinaceus</name>
    <dbReference type="NCBI Taxonomy" id="35708"/>
    <lineage>
        <taxon>Eukaryota</taxon>
        <taxon>Viridiplantae</taxon>
        <taxon>Streptophyta</taxon>
        <taxon>Embryophyta</taxon>
        <taxon>Tracheophyta</taxon>
        <taxon>Spermatophyta</taxon>
        <taxon>Magnoliopsida</taxon>
        <taxon>Liliopsida</taxon>
        <taxon>Poales</taxon>
        <taxon>Poaceae</taxon>
        <taxon>PACMAD clade</taxon>
        <taxon>Arundinoideae</taxon>
        <taxon>Arundineae</taxon>
        <taxon>Arundo</taxon>
    </lineage>
</organism>
<evidence type="ECO:0000313" key="2">
    <source>
        <dbReference type="EMBL" id="JAE12070.1"/>
    </source>
</evidence>
<accession>A0A0A9FGB8</accession>